<keyword evidence="4" id="KW-1185">Reference proteome</keyword>
<proteinExistence type="predicted"/>
<dbReference type="InterPro" id="IPR036691">
    <property type="entry name" value="Endo/exonu/phosph_ase_sf"/>
</dbReference>
<dbReference type="GO" id="GO:0005739">
    <property type="term" value="C:mitochondrion"/>
    <property type="evidence" value="ECO:0007669"/>
    <property type="project" value="TreeGrafter"/>
</dbReference>
<feature type="region of interest" description="Disordered" evidence="1">
    <location>
        <begin position="608"/>
        <end position="627"/>
    </location>
</feature>
<evidence type="ECO:0000259" key="2">
    <source>
        <dbReference type="Pfam" id="PF03372"/>
    </source>
</evidence>
<dbReference type="PANTHER" id="PTHR12121:SF37">
    <property type="entry name" value="2',5'-PHOSPHODIESTERASE 12"/>
    <property type="match status" value="1"/>
</dbReference>
<dbReference type="RefSeq" id="XP_029229227.1">
    <property type="nucleotide sequence ID" value="XM_029370655.1"/>
</dbReference>
<evidence type="ECO:0000256" key="1">
    <source>
        <dbReference type="SAM" id="MobiDB-lite"/>
    </source>
</evidence>
<feature type="region of interest" description="Disordered" evidence="1">
    <location>
        <begin position="499"/>
        <end position="520"/>
    </location>
</feature>
<dbReference type="GO" id="GO:0000288">
    <property type="term" value="P:nuclear-transcribed mRNA catabolic process, deadenylation-dependent decay"/>
    <property type="evidence" value="ECO:0007669"/>
    <property type="project" value="TreeGrafter"/>
</dbReference>
<dbReference type="PANTHER" id="PTHR12121">
    <property type="entry name" value="CARBON CATABOLITE REPRESSOR PROTEIN 4"/>
    <property type="match status" value="1"/>
</dbReference>
<dbReference type="EMBL" id="MKKU01000177">
    <property type="protein sequence ID" value="RNF20509.1"/>
    <property type="molecule type" value="Genomic_DNA"/>
</dbReference>
<organism evidence="3 4">
    <name type="scientific">Trypanosoma conorhini</name>
    <dbReference type="NCBI Taxonomy" id="83891"/>
    <lineage>
        <taxon>Eukaryota</taxon>
        <taxon>Discoba</taxon>
        <taxon>Euglenozoa</taxon>
        <taxon>Kinetoplastea</taxon>
        <taxon>Metakinetoplastina</taxon>
        <taxon>Trypanosomatida</taxon>
        <taxon>Trypanosomatidae</taxon>
        <taxon>Trypanosoma</taxon>
    </lineage>
</organism>
<evidence type="ECO:0000313" key="4">
    <source>
        <dbReference type="Proteomes" id="UP000284403"/>
    </source>
</evidence>
<dbReference type="AlphaFoldDB" id="A0A422PRZ7"/>
<evidence type="ECO:0000313" key="3">
    <source>
        <dbReference type="EMBL" id="RNF20509.1"/>
    </source>
</evidence>
<gene>
    <name evidence="3" type="ORF">Tco025E_03737</name>
</gene>
<protein>
    <submittedName>
        <fullName evidence="3">2,5-phosphodiesterase</fullName>
    </submittedName>
</protein>
<dbReference type="InterPro" id="IPR005135">
    <property type="entry name" value="Endo/exonuclease/phosphatase"/>
</dbReference>
<dbReference type="SUPFAM" id="SSF56219">
    <property type="entry name" value="DNase I-like"/>
    <property type="match status" value="1"/>
</dbReference>
<dbReference type="Pfam" id="PF03372">
    <property type="entry name" value="Exo_endo_phos"/>
    <property type="match status" value="1"/>
</dbReference>
<dbReference type="Gene3D" id="3.60.10.10">
    <property type="entry name" value="Endonuclease/exonuclease/phosphatase"/>
    <property type="match status" value="1"/>
</dbReference>
<feature type="compositionally biased region" description="Low complexity" evidence="1">
    <location>
        <begin position="617"/>
        <end position="627"/>
    </location>
</feature>
<feature type="domain" description="Endonuclease/exonuclease/phosphatase" evidence="2">
    <location>
        <begin position="254"/>
        <end position="599"/>
    </location>
</feature>
<dbReference type="OrthoDB" id="412787at2759"/>
<name>A0A422PRZ7_9TRYP</name>
<sequence>MARQPNTVVVLHPVNSDVVTLDICLQLDASSGSVWRKNMARSEDEAAVKTIERLQILLVQQKGEKKGRRVTRDELLKVAPPIEVFALEGDEAEVEGQAITPATTLLKPLDASVSNNVFWKQAKQMLIGSTAVKVKYNVPTITSVVPPPALYVGVPAVCSGVTTLFTSELGIRYEWCLCVTGADEHASIRVISTDAVFTPLEEHVGKSLLLRVSPEGDSGLWTQVELPPVLAALPPMDRWKHTLQPAEAPAFRVVTYNVLHDEFCSTNAAKRRIYPFATDDILSLEYRQSRIVQELLAYKADVICLQECGKKVYQQFFERVLRHSGYDGRYTNKSGGVKEGCACFWRRTRFCMGEALDFPLNLSTLQEDHPELGARVSLYPEFREALEHVTSIGALVLLRDLHTKEELLVGNTHLFYHANACHIRLLQTYMLLHKLKLFAASRPCVVLCGDFNFTHTTGGYRLVTRGQTGVEHPSWKKGELFYWGCDRMLGVSTEETEMLEEGGEQGASSVGPATEQTKRQTPLEAFRETLEAPLQLTDAYDATGENLPWSNYTMTFREVIDYIFFAPTRLSVLRTVPIPPESEISENVALPNRRYPSDHLALIADLAYTSNPPPSQSPASPSHTRCV</sequence>
<reference evidence="3 4" key="1">
    <citation type="journal article" date="2018" name="BMC Genomics">
        <title>Genomic comparison of Trypanosoma conorhini and Trypanosoma rangeli to Trypanosoma cruzi strains of high and low virulence.</title>
        <authorList>
            <person name="Bradwell K.R."/>
            <person name="Koparde V.N."/>
            <person name="Matveyev A.V."/>
            <person name="Serrano M.G."/>
            <person name="Alves J.M."/>
            <person name="Parikh H."/>
            <person name="Huang B."/>
            <person name="Lee V."/>
            <person name="Espinosa-Alvarez O."/>
            <person name="Ortiz P.A."/>
            <person name="Costa-Martins A.G."/>
            <person name="Teixeira M.M."/>
            <person name="Buck G.A."/>
        </authorList>
    </citation>
    <scope>NUCLEOTIDE SEQUENCE [LARGE SCALE GENOMIC DNA]</scope>
    <source>
        <strain evidence="3 4">025E</strain>
    </source>
</reference>
<dbReference type="Proteomes" id="UP000284403">
    <property type="component" value="Unassembled WGS sequence"/>
</dbReference>
<dbReference type="GO" id="GO:0000175">
    <property type="term" value="F:3'-5'-RNA exonuclease activity"/>
    <property type="evidence" value="ECO:0007669"/>
    <property type="project" value="TreeGrafter"/>
</dbReference>
<accession>A0A422PRZ7</accession>
<dbReference type="GeneID" id="40317348"/>
<dbReference type="InterPro" id="IPR050410">
    <property type="entry name" value="CCR4/nocturin_mRNA_transcr"/>
</dbReference>
<comment type="caution">
    <text evidence="3">The sequence shown here is derived from an EMBL/GenBank/DDBJ whole genome shotgun (WGS) entry which is preliminary data.</text>
</comment>